<evidence type="ECO:0000313" key="3">
    <source>
        <dbReference type="EMBL" id="AFM14157.1"/>
    </source>
</evidence>
<dbReference type="AlphaFoldDB" id="I4BA50"/>
<dbReference type="InterPro" id="IPR037914">
    <property type="entry name" value="SpoVT-AbrB_sf"/>
</dbReference>
<dbReference type="Gene3D" id="2.10.260.10">
    <property type="match status" value="1"/>
</dbReference>
<protein>
    <submittedName>
        <fullName evidence="3">Transcriptional regulator, AbrB family</fullName>
    </submittedName>
</protein>
<feature type="domain" description="SpoVT-AbrB" evidence="2">
    <location>
        <begin position="4"/>
        <end position="49"/>
    </location>
</feature>
<dbReference type="OrthoDB" id="9811597at2"/>
<dbReference type="SUPFAM" id="SSF89447">
    <property type="entry name" value="AbrB/MazE/MraZ-like"/>
    <property type="match status" value="1"/>
</dbReference>
<reference evidence="3 4" key="1">
    <citation type="submission" date="2012-06" db="EMBL/GenBank/DDBJ databases">
        <title>The complete chromosome of genome of Turneriella parva DSM 21527.</title>
        <authorList>
            <consortium name="US DOE Joint Genome Institute (JGI-PGF)"/>
            <person name="Lucas S."/>
            <person name="Han J."/>
            <person name="Lapidus A."/>
            <person name="Bruce D."/>
            <person name="Goodwin L."/>
            <person name="Pitluck S."/>
            <person name="Peters L."/>
            <person name="Kyrpides N."/>
            <person name="Mavromatis K."/>
            <person name="Ivanova N."/>
            <person name="Mikhailova N."/>
            <person name="Chertkov O."/>
            <person name="Detter J.C."/>
            <person name="Tapia R."/>
            <person name="Han C."/>
            <person name="Land M."/>
            <person name="Hauser L."/>
            <person name="Markowitz V."/>
            <person name="Cheng J.-F."/>
            <person name="Hugenholtz P."/>
            <person name="Woyke T."/>
            <person name="Wu D."/>
            <person name="Gronow S."/>
            <person name="Wellnitz S."/>
            <person name="Brambilla E."/>
            <person name="Klenk H.-P."/>
            <person name="Eisen J.A."/>
        </authorList>
    </citation>
    <scope>NUCLEOTIDE SEQUENCE [LARGE SCALE GENOMIC DNA]</scope>
    <source>
        <strain evidence="4">ATCC BAA-1111 / DSM 21527 / NCTC 11395 / H</strain>
    </source>
</reference>
<dbReference type="EMBL" id="CP002959">
    <property type="protein sequence ID" value="AFM14157.1"/>
    <property type="molecule type" value="Genomic_DNA"/>
</dbReference>
<evidence type="ECO:0000256" key="1">
    <source>
        <dbReference type="PROSITE-ProRule" id="PRU01076"/>
    </source>
</evidence>
<sequence>MKKYEITSLSSKGQIVIPTQIRKRLALAVGTKMAIMTDGKNVLLQKIEPPRISKFNDLIARSQEIRKQKKLKKSDIQAAIKAARKKKVANSI</sequence>
<evidence type="ECO:0000313" key="4">
    <source>
        <dbReference type="Proteomes" id="UP000006048"/>
    </source>
</evidence>
<keyword evidence="4" id="KW-1185">Reference proteome</keyword>
<organism evidence="3 4">
    <name type="scientific">Turneriella parva (strain ATCC BAA-1111 / DSM 21527 / NCTC 11395 / H)</name>
    <name type="common">Leptospira parva</name>
    <dbReference type="NCBI Taxonomy" id="869212"/>
    <lineage>
        <taxon>Bacteria</taxon>
        <taxon>Pseudomonadati</taxon>
        <taxon>Spirochaetota</taxon>
        <taxon>Spirochaetia</taxon>
        <taxon>Leptospirales</taxon>
        <taxon>Leptospiraceae</taxon>
        <taxon>Turneriella</taxon>
    </lineage>
</organism>
<dbReference type="InterPro" id="IPR007159">
    <property type="entry name" value="SpoVT-AbrB_dom"/>
</dbReference>
<gene>
    <name evidence="3" type="ordered locus">Turpa_3520</name>
</gene>
<dbReference type="NCBIfam" id="TIGR01439">
    <property type="entry name" value="lp_hng_hel_AbrB"/>
    <property type="match status" value="1"/>
</dbReference>
<accession>I4BA50</accession>
<dbReference type="KEGG" id="tpx:Turpa_3520"/>
<evidence type="ECO:0000259" key="2">
    <source>
        <dbReference type="PROSITE" id="PS51740"/>
    </source>
</evidence>
<name>I4BA50_TURPD</name>
<dbReference type="PROSITE" id="PS51740">
    <property type="entry name" value="SPOVT_ABRB"/>
    <property type="match status" value="1"/>
</dbReference>
<keyword evidence="1" id="KW-0238">DNA-binding</keyword>
<dbReference type="HOGENOM" id="CLU_158484_1_1_12"/>
<dbReference type="RefSeq" id="WP_014804639.1">
    <property type="nucleotide sequence ID" value="NC_018020.1"/>
</dbReference>
<dbReference type="SMART" id="SM00966">
    <property type="entry name" value="SpoVT_AbrB"/>
    <property type="match status" value="1"/>
</dbReference>
<proteinExistence type="predicted"/>
<dbReference type="Proteomes" id="UP000006048">
    <property type="component" value="Chromosome"/>
</dbReference>
<dbReference type="GO" id="GO:0003677">
    <property type="term" value="F:DNA binding"/>
    <property type="evidence" value="ECO:0007669"/>
    <property type="project" value="UniProtKB-UniRule"/>
</dbReference>